<dbReference type="SUPFAM" id="SSF56176">
    <property type="entry name" value="FAD-binding/transporter-associated domain-like"/>
    <property type="match status" value="1"/>
</dbReference>
<evidence type="ECO:0000256" key="2">
    <source>
        <dbReference type="ARBA" id="ARBA00023122"/>
    </source>
</evidence>
<keyword evidence="3" id="KW-0472">Membrane</keyword>
<dbReference type="PANTHER" id="PTHR43099:SF5">
    <property type="entry name" value="HLYC_CORC FAMILY TRANSPORTER"/>
    <property type="match status" value="1"/>
</dbReference>
<protein>
    <submittedName>
        <fullName evidence="5">Unannotated protein</fullName>
    </submittedName>
</protein>
<feature type="domain" description="CBS" evidence="4">
    <location>
        <begin position="216"/>
        <end position="273"/>
    </location>
</feature>
<keyword evidence="1" id="KW-0677">Repeat</keyword>
<evidence type="ECO:0000256" key="1">
    <source>
        <dbReference type="ARBA" id="ARBA00022737"/>
    </source>
</evidence>
<evidence type="ECO:0000256" key="3">
    <source>
        <dbReference type="SAM" id="Phobius"/>
    </source>
</evidence>
<keyword evidence="3" id="KW-1133">Transmembrane helix</keyword>
<dbReference type="GO" id="GO:0050660">
    <property type="term" value="F:flavin adenine dinucleotide binding"/>
    <property type="evidence" value="ECO:0007669"/>
    <property type="project" value="InterPro"/>
</dbReference>
<sequence length="378" mass="41569">MSLLVLWISIALALLTFVAAIAKGALEANPDEIDKAESLSFVRLTLTGIFGVLSAELIAPLGLDWWWSVAISFGLMLALLLGTQLASSRLGHRVFAKKLTQILKPALNSIHLLFTPLSLPREDEPEEFEQELLDSVEEFGETIVREIMVPRIDMATVPVDANLTKAMSIFLARGYSRLPVIGDDIDDIRGVLYIKDVARLLHENPASMDGTLAGEVARTAIFIPESKPVDDLLREMQTSSRHIAIIIDEYGGVAGLATMEDVIEEIVGDISDEYDRDVPDVETLDDGTLRVSSRLPLFELGELFELDLEDEDVDSVGGLLTKELGKLPKRGDRVTISGLSLTADRIEARRKHLVTVLVSKEHNLADSLSAFDSIEQEK</sequence>
<dbReference type="InterPro" id="IPR044751">
    <property type="entry name" value="Ion_transp-like_CBS"/>
</dbReference>
<evidence type="ECO:0000313" key="5">
    <source>
        <dbReference type="EMBL" id="CAB4626109.1"/>
    </source>
</evidence>
<dbReference type="InterPro" id="IPR005170">
    <property type="entry name" value="Transptr-assoc_dom"/>
</dbReference>
<dbReference type="Gene3D" id="3.10.580.10">
    <property type="entry name" value="CBS-domain"/>
    <property type="match status" value="1"/>
</dbReference>
<feature type="transmembrane region" description="Helical" evidence="3">
    <location>
        <begin position="38"/>
        <end position="59"/>
    </location>
</feature>
<gene>
    <name evidence="5" type="ORF">UFOPK2001_00223</name>
</gene>
<dbReference type="PANTHER" id="PTHR43099">
    <property type="entry name" value="UPF0053 PROTEIN YRKA"/>
    <property type="match status" value="1"/>
</dbReference>
<dbReference type="Gene3D" id="3.30.465.10">
    <property type="match status" value="1"/>
</dbReference>
<dbReference type="InterPro" id="IPR051676">
    <property type="entry name" value="UPF0053_domain"/>
</dbReference>
<dbReference type="InterPro" id="IPR036318">
    <property type="entry name" value="FAD-bd_PCMH-like_sf"/>
</dbReference>
<evidence type="ECO:0000259" key="4">
    <source>
        <dbReference type="PROSITE" id="PS51371"/>
    </source>
</evidence>
<reference evidence="5" key="1">
    <citation type="submission" date="2020-05" db="EMBL/GenBank/DDBJ databases">
        <authorList>
            <person name="Chiriac C."/>
            <person name="Salcher M."/>
            <person name="Ghai R."/>
            <person name="Kavagutti S V."/>
        </authorList>
    </citation>
    <scope>NUCLEOTIDE SEQUENCE</scope>
</reference>
<dbReference type="Pfam" id="PF00571">
    <property type="entry name" value="CBS"/>
    <property type="match status" value="2"/>
</dbReference>
<feature type="domain" description="CBS" evidence="4">
    <location>
        <begin position="148"/>
        <end position="207"/>
    </location>
</feature>
<dbReference type="AlphaFoldDB" id="A0A6J6IPB6"/>
<dbReference type="EMBL" id="CAEZVN010000010">
    <property type="protein sequence ID" value="CAB4626109.1"/>
    <property type="molecule type" value="Genomic_DNA"/>
</dbReference>
<dbReference type="InterPro" id="IPR046342">
    <property type="entry name" value="CBS_dom_sf"/>
</dbReference>
<feature type="transmembrane region" description="Helical" evidence="3">
    <location>
        <begin position="65"/>
        <end position="83"/>
    </location>
</feature>
<dbReference type="CDD" id="cd04590">
    <property type="entry name" value="CBS_pair_CorC_HlyC_assoc"/>
    <property type="match status" value="1"/>
</dbReference>
<organism evidence="5">
    <name type="scientific">freshwater metagenome</name>
    <dbReference type="NCBI Taxonomy" id="449393"/>
    <lineage>
        <taxon>unclassified sequences</taxon>
        <taxon>metagenomes</taxon>
        <taxon>ecological metagenomes</taxon>
    </lineage>
</organism>
<dbReference type="SMART" id="SM01091">
    <property type="entry name" value="CorC_HlyC"/>
    <property type="match status" value="1"/>
</dbReference>
<dbReference type="SUPFAM" id="SSF54631">
    <property type="entry name" value="CBS-domain pair"/>
    <property type="match status" value="1"/>
</dbReference>
<keyword evidence="3" id="KW-0812">Transmembrane</keyword>
<accession>A0A6J6IPB6</accession>
<dbReference type="Pfam" id="PF03471">
    <property type="entry name" value="CorC_HlyC"/>
    <property type="match status" value="1"/>
</dbReference>
<dbReference type="InterPro" id="IPR000644">
    <property type="entry name" value="CBS_dom"/>
</dbReference>
<dbReference type="InterPro" id="IPR016169">
    <property type="entry name" value="FAD-bd_PCMH_sub2"/>
</dbReference>
<keyword evidence="2" id="KW-0129">CBS domain</keyword>
<name>A0A6J6IPB6_9ZZZZ</name>
<dbReference type="FunFam" id="3.10.580.10:FF:000002">
    <property type="entry name" value="Magnesium/cobalt efflux protein CorC"/>
    <property type="match status" value="1"/>
</dbReference>
<dbReference type="SMART" id="SM00116">
    <property type="entry name" value="CBS"/>
    <property type="match status" value="1"/>
</dbReference>
<proteinExistence type="predicted"/>
<dbReference type="PROSITE" id="PS51371">
    <property type="entry name" value="CBS"/>
    <property type="match status" value="2"/>
</dbReference>
<feature type="transmembrane region" description="Helical" evidence="3">
    <location>
        <begin position="6"/>
        <end position="26"/>
    </location>
</feature>